<sequence>MNGTCGPPRQSSPGYNHPVITDVQYEVRMKRVGRSVLLVRPAEPDVTNW</sequence>
<evidence type="ECO:0000313" key="2">
    <source>
        <dbReference type="Proteomes" id="UP001501563"/>
    </source>
</evidence>
<dbReference type="EMBL" id="BAAAZA010000005">
    <property type="protein sequence ID" value="GAA3858336.1"/>
    <property type="molecule type" value="Genomic_DNA"/>
</dbReference>
<gene>
    <name evidence="1" type="ORF">GCM10022207_22220</name>
</gene>
<keyword evidence="2" id="KW-1185">Reference proteome</keyword>
<dbReference type="Proteomes" id="UP001501563">
    <property type="component" value="Unassembled WGS sequence"/>
</dbReference>
<proteinExistence type="predicted"/>
<reference evidence="2" key="1">
    <citation type="journal article" date="2019" name="Int. J. Syst. Evol. Microbiol.">
        <title>The Global Catalogue of Microorganisms (GCM) 10K type strain sequencing project: providing services to taxonomists for standard genome sequencing and annotation.</title>
        <authorList>
            <consortium name="The Broad Institute Genomics Platform"/>
            <consortium name="The Broad Institute Genome Sequencing Center for Infectious Disease"/>
            <person name="Wu L."/>
            <person name="Ma J."/>
        </authorList>
    </citation>
    <scope>NUCLEOTIDE SEQUENCE [LARGE SCALE GENOMIC DNA]</scope>
    <source>
        <strain evidence="2">JCM 16578</strain>
    </source>
</reference>
<evidence type="ECO:0000313" key="1">
    <source>
        <dbReference type="EMBL" id="GAA3858336.1"/>
    </source>
</evidence>
<comment type="caution">
    <text evidence="1">The sequence shown here is derived from an EMBL/GenBank/DDBJ whole genome shotgun (WGS) entry which is preliminary data.</text>
</comment>
<accession>A0ABP7JX86</accession>
<protein>
    <submittedName>
        <fullName evidence="1">Uncharacterized protein</fullName>
    </submittedName>
</protein>
<name>A0ABP7JX86_9ACTN</name>
<organism evidence="1 2">
    <name type="scientific">Streptomyces lannensis</name>
    <dbReference type="NCBI Taxonomy" id="766498"/>
    <lineage>
        <taxon>Bacteria</taxon>
        <taxon>Bacillati</taxon>
        <taxon>Actinomycetota</taxon>
        <taxon>Actinomycetes</taxon>
        <taxon>Kitasatosporales</taxon>
        <taxon>Streptomycetaceae</taxon>
        <taxon>Streptomyces</taxon>
    </lineage>
</organism>